<evidence type="ECO:0000313" key="2">
    <source>
        <dbReference type="EMBL" id="EUC58241.1"/>
    </source>
</evidence>
<feature type="non-terminal residue" evidence="2">
    <location>
        <position position="136"/>
    </location>
</feature>
<name>A0A0A1UIP4_9AGAM</name>
<feature type="transmembrane region" description="Helical" evidence="1">
    <location>
        <begin position="116"/>
        <end position="135"/>
    </location>
</feature>
<comment type="caution">
    <text evidence="2">The sequence shown here is derived from an EMBL/GenBank/DDBJ whole genome shotgun (WGS) entry which is preliminary data.</text>
</comment>
<dbReference type="Pfam" id="PF26113">
    <property type="entry name" value="GH16_XgeA"/>
    <property type="match status" value="1"/>
</dbReference>
<sequence>MASASPNPSNWGTPTAAWPESSCNSSQFFGPQTIILDITLCGNFAGAAATFQATCSGVCTDLIKTPSNYNNAYFDINYLRVFSDGTSGSNSGPTLTGSTATSTLVSSTNSESRTNAAASILVLALGSIIAMAGFVY</sequence>
<keyword evidence="1" id="KW-1133">Transmembrane helix</keyword>
<protein>
    <submittedName>
        <fullName evidence="2">Glycosidase, putative</fullName>
    </submittedName>
</protein>
<dbReference type="GO" id="GO:0016798">
    <property type="term" value="F:hydrolase activity, acting on glycosyl bonds"/>
    <property type="evidence" value="ECO:0007669"/>
    <property type="project" value="UniProtKB-KW"/>
</dbReference>
<dbReference type="EMBL" id="JATN01000321">
    <property type="protein sequence ID" value="EUC58241.1"/>
    <property type="molecule type" value="Genomic_DNA"/>
</dbReference>
<organism evidence="2 3">
    <name type="scientific">Rhizoctonia solani AG-3 Rhs1AP</name>
    <dbReference type="NCBI Taxonomy" id="1086054"/>
    <lineage>
        <taxon>Eukaryota</taxon>
        <taxon>Fungi</taxon>
        <taxon>Dikarya</taxon>
        <taxon>Basidiomycota</taxon>
        <taxon>Agaricomycotina</taxon>
        <taxon>Agaricomycetes</taxon>
        <taxon>Cantharellales</taxon>
        <taxon>Ceratobasidiaceae</taxon>
        <taxon>Rhizoctonia</taxon>
    </lineage>
</organism>
<dbReference type="OrthoDB" id="192832at2759"/>
<gene>
    <name evidence="2" type="ORF">RSOL_240610</name>
</gene>
<keyword evidence="2" id="KW-0378">Hydrolase</keyword>
<keyword evidence="1" id="KW-0812">Transmembrane</keyword>
<proteinExistence type="predicted"/>
<dbReference type="Gene3D" id="2.60.120.200">
    <property type="match status" value="1"/>
</dbReference>
<evidence type="ECO:0000256" key="1">
    <source>
        <dbReference type="SAM" id="Phobius"/>
    </source>
</evidence>
<keyword evidence="2" id="KW-0326">Glycosidase</keyword>
<keyword evidence="1" id="KW-0472">Membrane</keyword>
<dbReference type="Proteomes" id="UP000030108">
    <property type="component" value="Unassembled WGS sequence"/>
</dbReference>
<accession>A0A0A1UIP4</accession>
<reference evidence="3" key="1">
    <citation type="journal article" date="2014" name="Genome Announc.">
        <title>Draft genome sequence of the plant-pathogenic soil fungus Rhizoctonia solani anastomosis group 3 strain Rhs1AP.</title>
        <authorList>
            <person name="Cubeta M.A."/>
            <person name="Thomas E."/>
            <person name="Dean R.A."/>
            <person name="Jabaji S."/>
            <person name="Neate S.M."/>
            <person name="Tavantzis S."/>
            <person name="Toda T."/>
            <person name="Vilgalys R."/>
            <person name="Bharathan N."/>
            <person name="Fedorova-Abrams N."/>
            <person name="Pakala S.B."/>
            <person name="Pakala S.M."/>
            <person name="Zafar N."/>
            <person name="Joardar V."/>
            <person name="Losada L."/>
            <person name="Nierman W.C."/>
        </authorList>
    </citation>
    <scope>NUCLEOTIDE SEQUENCE [LARGE SCALE GENOMIC DNA]</scope>
    <source>
        <strain evidence="3">AG-3</strain>
    </source>
</reference>
<evidence type="ECO:0000313" key="3">
    <source>
        <dbReference type="Proteomes" id="UP000030108"/>
    </source>
</evidence>
<dbReference type="AlphaFoldDB" id="A0A0A1UIP4"/>